<keyword evidence="1" id="KW-0560">Oxidoreductase</keyword>
<protein>
    <recommendedName>
        <fullName evidence="4">FAD-dependent oxidoreductase</fullName>
    </recommendedName>
</protein>
<evidence type="ECO:0000313" key="3">
    <source>
        <dbReference type="Proteomes" id="UP001317532"/>
    </source>
</evidence>
<dbReference type="PANTHER" id="PTHR43539">
    <property type="entry name" value="FLAVIN-BINDING MONOOXYGENASE-LIKE PROTEIN (AFU_ORTHOLOGUE AFUA_4G09220)"/>
    <property type="match status" value="1"/>
</dbReference>
<dbReference type="GO" id="GO:0004497">
    <property type="term" value="F:monooxygenase activity"/>
    <property type="evidence" value="ECO:0007669"/>
    <property type="project" value="TreeGrafter"/>
</dbReference>
<dbReference type="Pfam" id="PF13738">
    <property type="entry name" value="Pyr_redox_3"/>
    <property type="match status" value="1"/>
</dbReference>
<dbReference type="AlphaFoldDB" id="A0AAN1XWE7"/>
<organism evidence="2 3">
    <name type="scientific">Vulcanimicrobium alpinum</name>
    <dbReference type="NCBI Taxonomy" id="3016050"/>
    <lineage>
        <taxon>Bacteria</taxon>
        <taxon>Bacillati</taxon>
        <taxon>Vulcanimicrobiota</taxon>
        <taxon>Vulcanimicrobiia</taxon>
        <taxon>Vulcanimicrobiales</taxon>
        <taxon>Vulcanimicrobiaceae</taxon>
        <taxon>Vulcanimicrobium</taxon>
    </lineage>
</organism>
<dbReference type="KEGG" id="vab:WPS_19080"/>
<accession>A0AAN1XWE7</accession>
<dbReference type="InterPro" id="IPR036188">
    <property type="entry name" value="FAD/NAD-bd_sf"/>
</dbReference>
<sequence>MQSTMTDRHDTVIVGGGQAGLAMSYYLRESGREHVILERSRVGERWRSERWASLCFQFPNSSLSLPGVAYRGSAPDAFAHHTEIARFVDDYAALIEAPVRCGVTVRAVERNQRSGRYRIATGTERSKLSASFSRPVRFSGPGSRT</sequence>
<dbReference type="SUPFAM" id="SSF51905">
    <property type="entry name" value="FAD/NAD(P)-binding domain"/>
    <property type="match status" value="1"/>
</dbReference>
<dbReference type="Proteomes" id="UP001317532">
    <property type="component" value="Chromosome"/>
</dbReference>
<dbReference type="EMBL" id="AP025523">
    <property type="protein sequence ID" value="BDE06632.1"/>
    <property type="molecule type" value="Genomic_DNA"/>
</dbReference>
<evidence type="ECO:0008006" key="4">
    <source>
        <dbReference type="Google" id="ProtNLM"/>
    </source>
</evidence>
<proteinExistence type="predicted"/>
<evidence type="ECO:0000313" key="2">
    <source>
        <dbReference type="EMBL" id="BDE06632.1"/>
    </source>
</evidence>
<name>A0AAN1XWE7_UNVUL</name>
<dbReference type="GO" id="GO:0050660">
    <property type="term" value="F:flavin adenine dinucleotide binding"/>
    <property type="evidence" value="ECO:0007669"/>
    <property type="project" value="TreeGrafter"/>
</dbReference>
<gene>
    <name evidence="2" type="ORF">WPS_19080</name>
</gene>
<dbReference type="InterPro" id="IPR050982">
    <property type="entry name" value="Auxin_biosynth/cation_transpt"/>
</dbReference>
<dbReference type="PANTHER" id="PTHR43539:SF78">
    <property type="entry name" value="FLAVIN-CONTAINING MONOOXYGENASE"/>
    <property type="match status" value="1"/>
</dbReference>
<evidence type="ECO:0000256" key="1">
    <source>
        <dbReference type="ARBA" id="ARBA00023002"/>
    </source>
</evidence>
<keyword evidence="3" id="KW-1185">Reference proteome</keyword>
<reference evidence="2 3" key="1">
    <citation type="journal article" date="2022" name="ISME Commun">
        <title>Vulcanimicrobium alpinus gen. nov. sp. nov., the first cultivated representative of the candidate phylum 'Eremiobacterota', is a metabolically versatile aerobic anoxygenic phototroph.</title>
        <authorList>
            <person name="Yabe S."/>
            <person name="Muto K."/>
            <person name="Abe K."/>
            <person name="Yokota A."/>
            <person name="Staudigel H."/>
            <person name="Tebo B.M."/>
        </authorList>
    </citation>
    <scope>NUCLEOTIDE SEQUENCE [LARGE SCALE GENOMIC DNA]</scope>
    <source>
        <strain evidence="2 3">WC8-2</strain>
    </source>
</reference>
<dbReference type="Gene3D" id="3.50.50.60">
    <property type="entry name" value="FAD/NAD(P)-binding domain"/>
    <property type="match status" value="1"/>
</dbReference>